<evidence type="ECO:0000256" key="2">
    <source>
        <dbReference type="ARBA" id="ARBA00005810"/>
    </source>
</evidence>
<evidence type="ECO:0000313" key="14">
    <source>
        <dbReference type="EMBL" id="GGD32894.1"/>
    </source>
</evidence>
<evidence type="ECO:0000259" key="13">
    <source>
        <dbReference type="Pfam" id="PF01288"/>
    </source>
</evidence>
<dbReference type="EC" id="2.7.6.3" evidence="3"/>
<proteinExistence type="inferred from homology"/>
<evidence type="ECO:0000256" key="4">
    <source>
        <dbReference type="ARBA" id="ARBA00016218"/>
    </source>
</evidence>
<evidence type="ECO:0000256" key="10">
    <source>
        <dbReference type="ARBA" id="ARBA00029409"/>
    </source>
</evidence>
<name>A0A916Y769_9SPHN</name>
<dbReference type="CDD" id="cd00483">
    <property type="entry name" value="HPPK"/>
    <property type="match status" value="1"/>
</dbReference>
<protein>
    <recommendedName>
        <fullName evidence="4">2-amino-4-hydroxy-6-hydroxymethyldihydropteridine pyrophosphokinase</fullName>
        <ecNumber evidence="3">2.7.6.3</ecNumber>
    </recommendedName>
    <alternativeName>
        <fullName evidence="11">6-hydroxymethyl-7,8-dihydropterin pyrophosphokinase</fullName>
    </alternativeName>
    <alternativeName>
        <fullName evidence="12">7,8-dihydro-6-hydroxymethylpterin-pyrophosphokinase</fullName>
    </alternativeName>
</protein>
<dbReference type="SUPFAM" id="SSF55083">
    <property type="entry name" value="6-hydroxymethyl-7,8-dihydropterin pyrophosphokinase, HPPK"/>
    <property type="match status" value="1"/>
</dbReference>
<evidence type="ECO:0000256" key="6">
    <source>
        <dbReference type="ARBA" id="ARBA00022741"/>
    </source>
</evidence>
<organism evidence="14 15">
    <name type="scientific">Croceicoccus pelagius</name>
    <dbReference type="NCBI Taxonomy" id="1703341"/>
    <lineage>
        <taxon>Bacteria</taxon>
        <taxon>Pseudomonadati</taxon>
        <taxon>Pseudomonadota</taxon>
        <taxon>Alphaproteobacteria</taxon>
        <taxon>Sphingomonadales</taxon>
        <taxon>Erythrobacteraceae</taxon>
        <taxon>Croceicoccus</taxon>
    </lineage>
</organism>
<comment type="similarity">
    <text evidence="2">Belongs to the HPPK family.</text>
</comment>
<keyword evidence="6" id="KW-0547">Nucleotide-binding</keyword>
<comment type="function">
    <text evidence="10">Catalyzes the transfer of pyrophosphate from adenosine triphosphate (ATP) to 6-hydroxymethyl-7,8-dihydropterin, an enzymatic step in folate biosynthesis pathway.</text>
</comment>
<keyword evidence="9" id="KW-0289">Folate biosynthesis</keyword>
<keyword evidence="8" id="KW-0067">ATP-binding</keyword>
<dbReference type="PANTHER" id="PTHR43071:SF1">
    <property type="entry name" value="2-AMINO-4-HYDROXY-6-HYDROXYMETHYLDIHYDROPTERIDINE PYROPHOSPHOKINASE"/>
    <property type="match status" value="1"/>
</dbReference>
<evidence type="ECO:0000313" key="15">
    <source>
        <dbReference type="Proteomes" id="UP000598997"/>
    </source>
</evidence>
<dbReference type="InterPro" id="IPR035907">
    <property type="entry name" value="Hppk_sf"/>
</dbReference>
<dbReference type="GO" id="GO:0016301">
    <property type="term" value="F:kinase activity"/>
    <property type="evidence" value="ECO:0007669"/>
    <property type="project" value="UniProtKB-KW"/>
</dbReference>
<evidence type="ECO:0000256" key="8">
    <source>
        <dbReference type="ARBA" id="ARBA00022840"/>
    </source>
</evidence>
<dbReference type="Gene3D" id="3.30.70.560">
    <property type="entry name" value="7,8-Dihydro-6-hydroxymethylpterin-pyrophosphokinase HPPK"/>
    <property type="match status" value="1"/>
</dbReference>
<accession>A0A916Y769</accession>
<dbReference type="EMBL" id="BMIO01000001">
    <property type="protein sequence ID" value="GGD32894.1"/>
    <property type="molecule type" value="Genomic_DNA"/>
</dbReference>
<evidence type="ECO:0000256" key="9">
    <source>
        <dbReference type="ARBA" id="ARBA00022909"/>
    </source>
</evidence>
<evidence type="ECO:0000256" key="1">
    <source>
        <dbReference type="ARBA" id="ARBA00005051"/>
    </source>
</evidence>
<dbReference type="GO" id="GO:0005524">
    <property type="term" value="F:ATP binding"/>
    <property type="evidence" value="ECO:0007669"/>
    <property type="project" value="UniProtKB-KW"/>
</dbReference>
<evidence type="ECO:0000256" key="3">
    <source>
        <dbReference type="ARBA" id="ARBA00013253"/>
    </source>
</evidence>
<keyword evidence="15" id="KW-1185">Reference proteome</keyword>
<dbReference type="NCBIfam" id="TIGR01498">
    <property type="entry name" value="folK"/>
    <property type="match status" value="1"/>
</dbReference>
<evidence type="ECO:0000256" key="11">
    <source>
        <dbReference type="ARBA" id="ARBA00029766"/>
    </source>
</evidence>
<evidence type="ECO:0000256" key="7">
    <source>
        <dbReference type="ARBA" id="ARBA00022777"/>
    </source>
</evidence>
<keyword evidence="7" id="KW-0418">Kinase</keyword>
<dbReference type="Proteomes" id="UP000598997">
    <property type="component" value="Unassembled WGS sequence"/>
</dbReference>
<keyword evidence="5" id="KW-0808">Transferase</keyword>
<reference evidence="14 15" key="1">
    <citation type="journal article" date="2014" name="Int. J. Syst. Evol. Microbiol.">
        <title>Complete genome sequence of Corynebacterium casei LMG S-19264T (=DSM 44701T), isolated from a smear-ripened cheese.</title>
        <authorList>
            <consortium name="US DOE Joint Genome Institute (JGI-PGF)"/>
            <person name="Walter F."/>
            <person name="Albersmeier A."/>
            <person name="Kalinowski J."/>
            <person name="Ruckert C."/>
        </authorList>
    </citation>
    <scope>NUCLEOTIDE SEQUENCE [LARGE SCALE GENOMIC DNA]</scope>
    <source>
        <strain evidence="14 15">CGMCC 1.15358</strain>
    </source>
</reference>
<comment type="pathway">
    <text evidence="1">Cofactor biosynthesis; tetrahydrofolate biosynthesis; 2-amino-4-hydroxy-6-hydroxymethyl-7,8-dihydropteridine diphosphate from 7,8-dihydroneopterin triphosphate: step 4/4.</text>
</comment>
<dbReference type="Pfam" id="PF01288">
    <property type="entry name" value="HPPK"/>
    <property type="match status" value="1"/>
</dbReference>
<feature type="domain" description="7,8-dihydro-6-hydroxymethylpterin-pyrophosphokinase" evidence="13">
    <location>
        <begin position="9"/>
        <end position="140"/>
    </location>
</feature>
<dbReference type="AlphaFoldDB" id="A0A916Y769"/>
<sequence length="163" mass="17967">MPDQHLYLIALGGNVRHRRYGVPAQVLTAATDAIDDAVGKVVAASPVMHSAAVGPSARQYANAAILVRSKFGPRDMLAALKDMEAIFGRRRGGQRWSARTLDCDIVLWSGGVWADEALTIPHPLFRERDFVLQPAAAIVPHWRDPLTNLSIRQLLFRNRHQGA</sequence>
<dbReference type="PANTHER" id="PTHR43071">
    <property type="entry name" value="2-AMINO-4-HYDROXY-6-HYDROXYMETHYLDIHYDROPTERIDINE PYROPHOSPHOKINASE"/>
    <property type="match status" value="1"/>
</dbReference>
<evidence type="ECO:0000256" key="5">
    <source>
        <dbReference type="ARBA" id="ARBA00022679"/>
    </source>
</evidence>
<dbReference type="RefSeq" id="WP_066765450.1">
    <property type="nucleotide sequence ID" value="NZ_BMIO01000001.1"/>
</dbReference>
<dbReference type="GO" id="GO:0046656">
    <property type="term" value="P:folic acid biosynthetic process"/>
    <property type="evidence" value="ECO:0007669"/>
    <property type="project" value="UniProtKB-KW"/>
</dbReference>
<evidence type="ECO:0000256" key="12">
    <source>
        <dbReference type="ARBA" id="ARBA00033413"/>
    </source>
</evidence>
<dbReference type="GO" id="GO:0003848">
    <property type="term" value="F:2-amino-4-hydroxy-6-hydroxymethyldihydropteridine diphosphokinase activity"/>
    <property type="evidence" value="ECO:0007669"/>
    <property type="project" value="UniProtKB-EC"/>
</dbReference>
<dbReference type="OrthoDB" id="9808041at2"/>
<gene>
    <name evidence="14" type="ORF">GCM10010989_03690</name>
</gene>
<comment type="caution">
    <text evidence="14">The sequence shown here is derived from an EMBL/GenBank/DDBJ whole genome shotgun (WGS) entry which is preliminary data.</text>
</comment>
<dbReference type="InterPro" id="IPR000550">
    <property type="entry name" value="Hppk"/>
</dbReference>